<dbReference type="Proteomes" id="UP000076066">
    <property type="component" value="Chromosome"/>
</dbReference>
<dbReference type="OrthoDB" id="14876at2"/>
<reference evidence="2 3" key="1">
    <citation type="submission" date="2016-02" db="EMBL/GenBank/DDBJ databases">
        <title>Complete Genome of H5569, the type strain of the newly described species Haematospirillium jordaniae.</title>
        <authorList>
            <person name="Nicholson A.C."/>
            <person name="Humrighouse B.W."/>
            <person name="Loparov V."/>
            <person name="McQuiston J.R."/>
        </authorList>
    </citation>
    <scope>NUCLEOTIDE SEQUENCE [LARGE SCALE GENOMIC DNA]</scope>
    <source>
        <strain evidence="2 3">H5569</strain>
    </source>
</reference>
<organism evidence="2 3">
    <name type="scientific">Haematospirillum jordaniae</name>
    <dbReference type="NCBI Taxonomy" id="1549855"/>
    <lineage>
        <taxon>Bacteria</taxon>
        <taxon>Pseudomonadati</taxon>
        <taxon>Pseudomonadota</taxon>
        <taxon>Alphaproteobacteria</taxon>
        <taxon>Rhodospirillales</taxon>
        <taxon>Novispirillaceae</taxon>
        <taxon>Haematospirillum</taxon>
    </lineage>
</organism>
<evidence type="ECO:0000313" key="2">
    <source>
        <dbReference type="EMBL" id="AMW34548.1"/>
    </source>
</evidence>
<accession>A0A143DEK6</accession>
<dbReference type="EMBL" id="CP014525">
    <property type="protein sequence ID" value="AMW34548.1"/>
    <property type="molecule type" value="Genomic_DNA"/>
</dbReference>
<feature type="chain" id="PRO_5044368606" evidence="1">
    <location>
        <begin position="32"/>
        <end position="129"/>
    </location>
</feature>
<gene>
    <name evidence="2" type="ORF">AY555_04420</name>
</gene>
<dbReference type="RefSeq" id="WP_066133964.1">
    <property type="nucleotide sequence ID" value="NZ_CP014525.1"/>
</dbReference>
<keyword evidence="1" id="KW-0732">Signal</keyword>
<evidence type="ECO:0000313" key="3">
    <source>
        <dbReference type="Proteomes" id="UP000076066"/>
    </source>
</evidence>
<dbReference type="KEGG" id="hjo:AY555_04420"/>
<proteinExistence type="predicted"/>
<feature type="signal peptide" evidence="1">
    <location>
        <begin position="1"/>
        <end position="31"/>
    </location>
</feature>
<dbReference type="STRING" id="1549855.AY555_04420"/>
<dbReference type="AlphaFoldDB" id="A0A143DEK6"/>
<keyword evidence="3" id="KW-1185">Reference proteome</keyword>
<sequence length="129" mass="14033">MGPFFSSGVYRFFLVLPVALAVALATAVVSASVQDFAEGIEDLPLMPGLQSHEGGLTVFDSPYGTIVESTAKGRVSPADVLDFYARTLPQLGWTRTGETLFRREAEELVLDVGQNRTDVIVRFRVVPVD</sequence>
<protein>
    <submittedName>
        <fullName evidence="2">Uncharacterized protein</fullName>
    </submittedName>
</protein>
<dbReference type="GeneID" id="53316396"/>
<evidence type="ECO:0000256" key="1">
    <source>
        <dbReference type="SAM" id="SignalP"/>
    </source>
</evidence>
<name>A0A143DEK6_9PROT</name>